<dbReference type="SUPFAM" id="SSF47095">
    <property type="entry name" value="HMG-box"/>
    <property type="match status" value="1"/>
</dbReference>
<proteinExistence type="predicted"/>
<feature type="compositionally biased region" description="Polar residues" evidence="7">
    <location>
        <begin position="400"/>
        <end position="415"/>
    </location>
</feature>
<evidence type="ECO:0000256" key="4">
    <source>
        <dbReference type="ARBA" id="ARBA00023159"/>
    </source>
</evidence>
<evidence type="ECO:0000256" key="3">
    <source>
        <dbReference type="ARBA" id="ARBA00023125"/>
    </source>
</evidence>
<feature type="compositionally biased region" description="Basic and acidic residues" evidence="7">
    <location>
        <begin position="198"/>
        <end position="207"/>
    </location>
</feature>
<keyword evidence="9" id="KW-1185">Reference proteome</keyword>
<dbReference type="GO" id="GO:1990907">
    <property type="term" value="C:beta-catenin-TCF complex"/>
    <property type="evidence" value="ECO:0007669"/>
    <property type="project" value="TreeGrafter"/>
</dbReference>
<dbReference type="GO" id="GO:0000981">
    <property type="term" value="F:DNA-binding transcription factor activity, RNA polymerase II-specific"/>
    <property type="evidence" value="ECO:0007669"/>
    <property type="project" value="TreeGrafter"/>
</dbReference>
<dbReference type="STRING" id="8840.ENSAPLP00000021808"/>
<reference evidence="8" key="3">
    <citation type="submission" date="2025-09" db="UniProtKB">
        <authorList>
            <consortium name="Ensembl"/>
        </authorList>
    </citation>
    <scope>IDENTIFICATION</scope>
</reference>
<reference evidence="8" key="2">
    <citation type="submission" date="2025-08" db="UniProtKB">
        <authorList>
            <consortium name="Ensembl"/>
        </authorList>
    </citation>
    <scope>IDENTIFICATION</scope>
</reference>
<organism evidence="8 9">
    <name type="scientific">Anas platyrhynchos platyrhynchos</name>
    <name type="common">Northern mallard</name>
    <dbReference type="NCBI Taxonomy" id="8840"/>
    <lineage>
        <taxon>Eukaryota</taxon>
        <taxon>Metazoa</taxon>
        <taxon>Chordata</taxon>
        <taxon>Craniata</taxon>
        <taxon>Vertebrata</taxon>
        <taxon>Euteleostomi</taxon>
        <taxon>Archelosauria</taxon>
        <taxon>Archosauria</taxon>
        <taxon>Dinosauria</taxon>
        <taxon>Saurischia</taxon>
        <taxon>Theropoda</taxon>
        <taxon>Coelurosauria</taxon>
        <taxon>Aves</taxon>
        <taxon>Neognathae</taxon>
        <taxon>Galloanserae</taxon>
        <taxon>Anseriformes</taxon>
        <taxon>Anatidae</taxon>
        <taxon>Anatinae</taxon>
        <taxon>Anas</taxon>
    </lineage>
</organism>
<sequence>MGSGLGNGGSFLLGVANCEFLGPRSAGAGLRVPGAGGRTLIPASVCSSSCVCRQGQPVYSIPPRWLSAPLPSPRHERLHVQPDVQPLLPAHGPAARPRAAPLGHPAPHHRLAHREAGTRPAQRQPQWQLVSGDGKGWPRGRGWGRGHIHPDPDPLPRSPQEIPGHCEEGGGEEAPHQEAAQRLHVVHEGDEGQGGGRVHAEGERGHQPDPGQAGTASPSPSHPSAFGPLSTTSLSASVPHPGAPPALGRGPGEVVGTPMATRWLGRVWPRVPGAGCTAPGFTPCFFPSPPLQWHSLSREEQAKYYELARKERQLHSQLYPTWSARDNYVSAAPGLVAGGVPGVAATVPSPRGCSVAPPVRFPSGFYPPSDMEAAPLWLRNAAWGLSNNFRARKRRGSEKSWPSSKATTRRVSTPR</sequence>
<reference evidence="9" key="1">
    <citation type="submission" date="2017-10" db="EMBL/GenBank/DDBJ databases">
        <title>A new Pekin duck reference genome.</title>
        <authorList>
            <person name="Hou Z.-C."/>
            <person name="Zhou Z.-K."/>
            <person name="Zhu F."/>
            <person name="Hou S.-S."/>
        </authorList>
    </citation>
    <scope>NUCLEOTIDE SEQUENCE [LARGE SCALE GENOMIC DNA]</scope>
</reference>
<evidence type="ECO:0000256" key="5">
    <source>
        <dbReference type="ARBA" id="ARBA00023163"/>
    </source>
</evidence>
<name>A0A493T7W0_ANAPP</name>
<dbReference type="Ensembl" id="ENSAPLT00000017482.1">
    <property type="protein sequence ID" value="ENSAPLP00000021808.1"/>
    <property type="gene ID" value="ENSAPLG00000023131.1"/>
</dbReference>
<dbReference type="AlphaFoldDB" id="A0A493T7W0"/>
<evidence type="ECO:0008006" key="10">
    <source>
        <dbReference type="Google" id="ProtNLM"/>
    </source>
</evidence>
<evidence type="ECO:0000313" key="9">
    <source>
        <dbReference type="Proteomes" id="UP000016666"/>
    </source>
</evidence>
<dbReference type="Proteomes" id="UP000016666">
    <property type="component" value="Unassembled WGS sequence"/>
</dbReference>
<protein>
    <recommendedName>
        <fullName evidence="10">HMG box domain-containing protein</fullName>
    </recommendedName>
</protein>
<keyword evidence="2" id="KW-0805">Transcription regulation</keyword>
<dbReference type="PANTHER" id="PTHR10373">
    <property type="entry name" value="TRANSCRIPTION FACTOR 7 FAMILY MEMBER"/>
    <property type="match status" value="1"/>
</dbReference>
<comment type="subcellular location">
    <subcellularLocation>
        <location evidence="1">Nucleus</location>
    </subcellularLocation>
</comment>
<dbReference type="Gene3D" id="1.10.30.10">
    <property type="entry name" value="High mobility group box domain"/>
    <property type="match status" value="1"/>
</dbReference>
<feature type="region of interest" description="Disordered" evidence="7">
    <location>
        <begin position="91"/>
        <end position="254"/>
    </location>
</feature>
<dbReference type="InterPro" id="IPR036910">
    <property type="entry name" value="HMG_box_dom_sf"/>
</dbReference>
<keyword evidence="3" id="KW-0238">DNA-binding</keyword>
<evidence type="ECO:0000313" key="8">
    <source>
        <dbReference type="Ensembl" id="ENSAPLP00000021808.1"/>
    </source>
</evidence>
<feature type="compositionally biased region" description="Basic and acidic residues" evidence="7">
    <location>
        <begin position="164"/>
        <end position="190"/>
    </location>
</feature>
<dbReference type="PANTHER" id="PTHR10373:SF25">
    <property type="entry name" value="TRANSCRIPTION FACTOR 7-LIKE 1"/>
    <property type="match status" value="1"/>
</dbReference>
<evidence type="ECO:0000256" key="1">
    <source>
        <dbReference type="ARBA" id="ARBA00004123"/>
    </source>
</evidence>
<dbReference type="GO" id="GO:0000978">
    <property type="term" value="F:RNA polymerase II cis-regulatory region sequence-specific DNA binding"/>
    <property type="evidence" value="ECO:0007669"/>
    <property type="project" value="TreeGrafter"/>
</dbReference>
<evidence type="ECO:0000256" key="6">
    <source>
        <dbReference type="ARBA" id="ARBA00023242"/>
    </source>
</evidence>
<keyword evidence="6" id="KW-0539">Nucleus</keyword>
<evidence type="ECO:0000256" key="7">
    <source>
        <dbReference type="SAM" id="MobiDB-lite"/>
    </source>
</evidence>
<keyword evidence="4" id="KW-0010">Activator</keyword>
<dbReference type="InterPro" id="IPR024940">
    <property type="entry name" value="TCF/LEF"/>
</dbReference>
<dbReference type="GO" id="GO:0000785">
    <property type="term" value="C:chromatin"/>
    <property type="evidence" value="ECO:0007669"/>
    <property type="project" value="TreeGrafter"/>
</dbReference>
<accession>A0A493T7W0</accession>
<feature type="region of interest" description="Disordered" evidence="7">
    <location>
        <begin position="392"/>
        <end position="415"/>
    </location>
</feature>
<keyword evidence="5" id="KW-0804">Transcription</keyword>
<evidence type="ECO:0000256" key="2">
    <source>
        <dbReference type="ARBA" id="ARBA00023015"/>
    </source>
</evidence>
<dbReference type="GO" id="GO:0060070">
    <property type="term" value="P:canonical Wnt signaling pathway"/>
    <property type="evidence" value="ECO:0007669"/>
    <property type="project" value="TreeGrafter"/>
</dbReference>
<feature type="compositionally biased region" description="Low complexity" evidence="7">
    <location>
        <begin position="91"/>
        <end position="105"/>
    </location>
</feature>